<protein>
    <recommendedName>
        <fullName evidence="4">MSHA biogenesis protein MshI</fullName>
    </recommendedName>
</protein>
<keyword evidence="3" id="KW-1185">Reference proteome</keyword>
<proteinExistence type="predicted"/>
<dbReference type="RefSeq" id="WP_253449595.1">
    <property type="nucleotide sequence ID" value="NZ_JALJYF010000002.1"/>
</dbReference>
<evidence type="ECO:0008006" key="4">
    <source>
        <dbReference type="Google" id="ProtNLM"/>
    </source>
</evidence>
<evidence type="ECO:0000256" key="1">
    <source>
        <dbReference type="SAM" id="Phobius"/>
    </source>
</evidence>
<name>A0ABT1G9V3_9GAMM</name>
<keyword evidence="1" id="KW-1133">Transmembrane helix</keyword>
<evidence type="ECO:0000313" key="2">
    <source>
        <dbReference type="EMBL" id="MCP1728098.1"/>
    </source>
</evidence>
<keyword evidence="1" id="KW-0472">Membrane</keyword>
<sequence length="207" mass="23898">MNQNINLYQPIFRRQRKVFSAETMLMMLGLLILGLALMTVWSQWRYAQMAERVDHLQNQETEALARLSSLEETLPPREESPALRRAVQDSEAERAVKEQALNVLRNGELGQQQGFSRYLEALGRQRIDPVWLTHISLEEGGQHISLRGRTRQAEQMPIYLQRLSDEPSYAGTDFRTLRMDRAELSEGGSVLEFRLSTRPDEDGEDRP</sequence>
<keyword evidence="1" id="KW-0812">Transmembrane</keyword>
<evidence type="ECO:0000313" key="3">
    <source>
        <dbReference type="Proteomes" id="UP001523550"/>
    </source>
</evidence>
<gene>
    <name evidence="2" type="ORF">J2T60_002098</name>
</gene>
<feature type="transmembrane region" description="Helical" evidence="1">
    <location>
        <begin position="21"/>
        <end position="44"/>
    </location>
</feature>
<organism evidence="2 3">
    <name type="scientific">Natronospira proteinivora</name>
    <dbReference type="NCBI Taxonomy" id="1807133"/>
    <lineage>
        <taxon>Bacteria</taxon>
        <taxon>Pseudomonadati</taxon>
        <taxon>Pseudomonadota</taxon>
        <taxon>Gammaproteobacteria</taxon>
        <taxon>Natronospirales</taxon>
        <taxon>Natronospiraceae</taxon>
        <taxon>Natronospira</taxon>
    </lineage>
</organism>
<dbReference type="EMBL" id="JALJYF010000002">
    <property type="protein sequence ID" value="MCP1728098.1"/>
    <property type="molecule type" value="Genomic_DNA"/>
</dbReference>
<accession>A0ABT1G9V3</accession>
<comment type="caution">
    <text evidence="2">The sequence shown here is derived from an EMBL/GenBank/DDBJ whole genome shotgun (WGS) entry which is preliminary data.</text>
</comment>
<dbReference type="Proteomes" id="UP001523550">
    <property type="component" value="Unassembled WGS sequence"/>
</dbReference>
<reference evidence="2 3" key="1">
    <citation type="submission" date="2022-03" db="EMBL/GenBank/DDBJ databases">
        <title>Genomic Encyclopedia of Type Strains, Phase III (KMG-III): the genomes of soil and plant-associated and newly described type strains.</title>
        <authorList>
            <person name="Whitman W."/>
        </authorList>
    </citation>
    <scope>NUCLEOTIDE SEQUENCE [LARGE SCALE GENOMIC DNA]</scope>
    <source>
        <strain evidence="2 3">BSker1</strain>
    </source>
</reference>